<dbReference type="Pfam" id="PF05701">
    <property type="entry name" value="WEMBL"/>
    <property type="match status" value="1"/>
</dbReference>
<comment type="caution">
    <text evidence="5">The sequence shown here is derived from an EMBL/GenBank/DDBJ whole genome shotgun (WGS) entry which is preliminary data.</text>
</comment>
<feature type="compositionally biased region" description="Basic and acidic residues" evidence="4">
    <location>
        <begin position="1"/>
        <end position="10"/>
    </location>
</feature>
<accession>A0A6A6KJA1</accession>
<proteinExistence type="inferred from homology"/>
<comment type="similarity">
    <text evidence="1">Belongs to the WEB family.</text>
</comment>
<keyword evidence="2 3" id="KW-0175">Coiled coil</keyword>
<evidence type="ECO:0000313" key="5">
    <source>
        <dbReference type="EMBL" id="KAF2288867.1"/>
    </source>
</evidence>
<reference evidence="5 6" key="1">
    <citation type="journal article" date="2020" name="Mol. Plant">
        <title>The Chromosome-Based Rubber Tree Genome Provides New Insights into Spurge Genome Evolution and Rubber Biosynthesis.</title>
        <authorList>
            <person name="Liu J."/>
            <person name="Shi C."/>
            <person name="Shi C.C."/>
            <person name="Li W."/>
            <person name="Zhang Q.J."/>
            <person name="Zhang Y."/>
            <person name="Li K."/>
            <person name="Lu H.F."/>
            <person name="Shi C."/>
            <person name="Zhu S.T."/>
            <person name="Xiao Z.Y."/>
            <person name="Nan H."/>
            <person name="Yue Y."/>
            <person name="Zhu X.G."/>
            <person name="Wu Y."/>
            <person name="Hong X.N."/>
            <person name="Fan G.Y."/>
            <person name="Tong Y."/>
            <person name="Zhang D."/>
            <person name="Mao C.L."/>
            <person name="Liu Y.L."/>
            <person name="Hao S.J."/>
            <person name="Liu W.Q."/>
            <person name="Lv M.Q."/>
            <person name="Zhang H.B."/>
            <person name="Liu Y."/>
            <person name="Hu-Tang G.R."/>
            <person name="Wang J.P."/>
            <person name="Wang J.H."/>
            <person name="Sun Y.H."/>
            <person name="Ni S.B."/>
            <person name="Chen W.B."/>
            <person name="Zhang X.C."/>
            <person name="Jiao Y.N."/>
            <person name="Eichler E.E."/>
            <person name="Li G.H."/>
            <person name="Liu X."/>
            <person name="Gao L.Z."/>
        </authorList>
    </citation>
    <scope>NUCLEOTIDE SEQUENCE [LARGE SCALE GENOMIC DNA]</scope>
    <source>
        <strain evidence="6">cv. GT1</strain>
        <tissue evidence="5">Leaf</tissue>
    </source>
</reference>
<evidence type="ECO:0000256" key="4">
    <source>
        <dbReference type="SAM" id="MobiDB-lite"/>
    </source>
</evidence>
<sequence>MVNIRARDPQKSSGSPKGENVLDKEPQLLLVQRELDKYKQQLEVAEATKSRAHSELAKAMITLNELTTKLKTTTESRLSAVEAAEIVKNQAKELEVAETQQHLGNAARKQELDQVREQYTIIVSELDLAKQELTQIRQDFDRALEAKSASFQQAAEAQRVANVNIERITELSNEIRIMQESAQQLKLASIESQEQLEKILSEKEACIRASIATKEDVDKRLKSLIQEYDPKLTRKLELKLAETNMEIEVVQEEMKRAHAIEMDTMKLVTTELNEATKTLQKVAEEENLLRNIVTSLRLELEEEFESLKKKVEECETTADAKETVAIIEVEEIITRKNAAEKKLQENLKAIEEIKEATDIALKSAQLAENAQIAVEGELQRCRQKHDK</sequence>
<dbReference type="EMBL" id="JAAGAX010000016">
    <property type="protein sequence ID" value="KAF2288867.1"/>
    <property type="molecule type" value="Genomic_DNA"/>
</dbReference>
<dbReference type="Proteomes" id="UP000467840">
    <property type="component" value="Chromosome 8"/>
</dbReference>
<dbReference type="GO" id="GO:0005829">
    <property type="term" value="C:cytosol"/>
    <property type="evidence" value="ECO:0007669"/>
    <property type="project" value="TreeGrafter"/>
</dbReference>
<evidence type="ECO:0000256" key="2">
    <source>
        <dbReference type="ARBA" id="ARBA00023054"/>
    </source>
</evidence>
<feature type="coiled-coil region" evidence="3">
    <location>
        <begin position="126"/>
        <end position="188"/>
    </location>
</feature>
<evidence type="ECO:0000256" key="1">
    <source>
        <dbReference type="ARBA" id="ARBA00005485"/>
    </source>
</evidence>
<evidence type="ECO:0000256" key="3">
    <source>
        <dbReference type="SAM" id="Coils"/>
    </source>
</evidence>
<dbReference type="AlphaFoldDB" id="A0A6A6KJA1"/>
<evidence type="ECO:0000313" key="6">
    <source>
        <dbReference type="Proteomes" id="UP000467840"/>
    </source>
</evidence>
<evidence type="ECO:0008006" key="7">
    <source>
        <dbReference type="Google" id="ProtNLM"/>
    </source>
</evidence>
<feature type="coiled-coil region" evidence="3">
    <location>
        <begin position="233"/>
        <end position="356"/>
    </location>
</feature>
<dbReference type="InterPro" id="IPR008545">
    <property type="entry name" value="Web"/>
</dbReference>
<organism evidence="5 6">
    <name type="scientific">Hevea brasiliensis</name>
    <name type="common">Para rubber tree</name>
    <name type="synonym">Siphonia brasiliensis</name>
    <dbReference type="NCBI Taxonomy" id="3981"/>
    <lineage>
        <taxon>Eukaryota</taxon>
        <taxon>Viridiplantae</taxon>
        <taxon>Streptophyta</taxon>
        <taxon>Embryophyta</taxon>
        <taxon>Tracheophyta</taxon>
        <taxon>Spermatophyta</taxon>
        <taxon>Magnoliopsida</taxon>
        <taxon>eudicotyledons</taxon>
        <taxon>Gunneridae</taxon>
        <taxon>Pentapetalae</taxon>
        <taxon>rosids</taxon>
        <taxon>fabids</taxon>
        <taxon>Malpighiales</taxon>
        <taxon>Euphorbiaceae</taxon>
        <taxon>Crotonoideae</taxon>
        <taxon>Micrandreae</taxon>
        <taxon>Hevea</taxon>
    </lineage>
</organism>
<dbReference type="GO" id="GO:0009904">
    <property type="term" value="P:chloroplast accumulation movement"/>
    <property type="evidence" value="ECO:0007669"/>
    <property type="project" value="TreeGrafter"/>
</dbReference>
<protein>
    <recommendedName>
        <fullName evidence="7">WEB family protein</fullName>
    </recommendedName>
</protein>
<feature type="coiled-coil region" evidence="3">
    <location>
        <begin position="28"/>
        <end position="55"/>
    </location>
</feature>
<keyword evidence="6" id="KW-1185">Reference proteome</keyword>
<dbReference type="PANTHER" id="PTHR32054">
    <property type="entry name" value="HEAVY CHAIN, PUTATIVE, EXPRESSED-RELATED-RELATED"/>
    <property type="match status" value="1"/>
</dbReference>
<name>A0A6A6KJA1_HEVBR</name>
<gene>
    <name evidence="5" type="ORF">GH714_021417</name>
</gene>
<feature type="region of interest" description="Disordered" evidence="4">
    <location>
        <begin position="1"/>
        <end position="24"/>
    </location>
</feature>
<dbReference type="PANTHER" id="PTHR32054:SF42">
    <property type="entry name" value="WEB FAMILY PROTEIN"/>
    <property type="match status" value="1"/>
</dbReference>
<dbReference type="GO" id="GO:0009903">
    <property type="term" value="P:chloroplast avoidance movement"/>
    <property type="evidence" value="ECO:0007669"/>
    <property type="project" value="TreeGrafter"/>
</dbReference>